<evidence type="ECO:0000313" key="2">
    <source>
        <dbReference type="EnsemblPlants" id="ONIVA12G12440.1"/>
    </source>
</evidence>
<dbReference type="HOGENOM" id="CLU_1404484_0_0_1"/>
<dbReference type="AlphaFoldDB" id="A0A0E0JAF3"/>
<dbReference type="EnsemblPlants" id="ONIVA12G12440.1">
    <property type="protein sequence ID" value="ONIVA12G12440.1"/>
    <property type="gene ID" value="ONIVA12G12440"/>
</dbReference>
<evidence type="ECO:0000313" key="3">
    <source>
        <dbReference type="Proteomes" id="UP000006591"/>
    </source>
</evidence>
<keyword evidence="3" id="KW-1185">Reference proteome</keyword>
<accession>A0A0E0JAF3</accession>
<evidence type="ECO:0000256" key="1">
    <source>
        <dbReference type="SAM" id="MobiDB-lite"/>
    </source>
</evidence>
<protein>
    <submittedName>
        <fullName evidence="2">Uncharacterized protein</fullName>
    </submittedName>
</protein>
<organism evidence="2">
    <name type="scientific">Oryza nivara</name>
    <name type="common">Indian wild rice</name>
    <name type="synonym">Oryza sativa f. spontanea</name>
    <dbReference type="NCBI Taxonomy" id="4536"/>
    <lineage>
        <taxon>Eukaryota</taxon>
        <taxon>Viridiplantae</taxon>
        <taxon>Streptophyta</taxon>
        <taxon>Embryophyta</taxon>
        <taxon>Tracheophyta</taxon>
        <taxon>Spermatophyta</taxon>
        <taxon>Magnoliopsida</taxon>
        <taxon>Liliopsida</taxon>
        <taxon>Poales</taxon>
        <taxon>Poaceae</taxon>
        <taxon>BOP clade</taxon>
        <taxon>Oryzoideae</taxon>
        <taxon>Oryzeae</taxon>
        <taxon>Oryzinae</taxon>
        <taxon>Oryza</taxon>
    </lineage>
</organism>
<proteinExistence type="predicted"/>
<feature type="region of interest" description="Disordered" evidence="1">
    <location>
        <begin position="1"/>
        <end position="97"/>
    </location>
</feature>
<reference evidence="2" key="1">
    <citation type="submission" date="2015-04" db="UniProtKB">
        <authorList>
            <consortium name="EnsemblPlants"/>
        </authorList>
    </citation>
    <scope>IDENTIFICATION</scope>
    <source>
        <strain evidence="2">SL10</strain>
    </source>
</reference>
<name>A0A0E0JAF3_ORYNI</name>
<reference evidence="2" key="2">
    <citation type="submission" date="2018-04" db="EMBL/GenBank/DDBJ databases">
        <title>OnivRS2 (Oryza nivara Reference Sequence Version 2).</title>
        <authorList>
            <person name="Zhang J."/>
            <person name="Kudrna D."/>
            <person name="Lee S."/>
            <person name="Talag J."/>
            <person name="Rajasekar S."/>
            <person name="Welchert J."/>
            <person name="Hsing Y.-I."/>
            <person name="Wing R.A."/>
        </authorList>
    </citation>
    <scope>NUCLEOTIDE SEQUENCE [LARGE SCALE GENOMIC DNA]</scope>
    <source>
        <strain evidence="2">SL10</strain>
    </source>
</reference>
<dbReference type="Gramene" id="ONIVA12G12440.1">
    <property type="protein sequence ID" value="ONIVA12G12440.1"/>
    <property type="gene ID" value="ONIVA12G12440"/>
</dbReference>
<dbReference type="Proteomes" id="UP000006591">
    <property type="component" value="Chromosome 12"/>
</dbReference>
<feature type="compositionally biased region" description="Basic residues" evidence="1">
    <location>
        <begin position="53"/>
        <end position="84"/>
    </location>
</feature>
<sequence>MGPDEASVSRRPSCCVASRSPGEKAEAVRALRHGVRPAGAPITGRGVVEERRERRRPRRRRAPGKVHGRVGRGWRRPWPRRAPRKNSAGGGVHGRVGRRGRAARAAAFAVASGAGREPRGWEGRRRIASAQVCAWEAWRRRRCLTCLCACFSLGFGISRAVVGLVDDWAATKPRLMGCPLVGFSSFLAREQLAS</sequence>